<evidence type="ECO:0000256" key="1">
    <source>
        <dbReference type="SAM" id="Phobius"/>
    </source>
</evidence>
<evidence type="ECO:0000259" key="2">
    <source>
        <dbReference type="PROSITE" id="PS50042"/>
    </source>
</evidence>
<dbReference type="GO" id="GO:0003254">
    <property type="term" value="P:regulation of membrane depolarization"/>
    <property type="evidence" value="ECO:0007669"/>
    <property type="project" value="TreeGrafter"/>
</dbReference>
<name>A0A9P0PP05_ACAOB</name>
<dbReference type="InterPro" id="IPR051413">
    <property type="entry name" value="K/Na_HCN_channel"/>
</dbReference>
<keyword evidence="1" id="KW-1133">Transmembrane helix</keyword>
<dbReference type="PANTHER" id="PTHR45689:SF14">
    <property type="entry name" value="CYCLIC NUCLEOTIDE-GATED CATION CHANNEL SUBUNIT A-LIKE PROTEIN"/>
    <property type="match status" value="1"/>
</dbReference>
<dbReference type="Gene3D" id="2.60.120.10">
    <property type="entry name" value="Jelly Rolls"/>
    <property type="match status" value="1"/>
</dbReference>
<feature type="transmembrane region" description="Helical" evidence="1">
    <location>
        <begin position="187"/>
        <end position="207"/>
    </location>
</feature>
<dbReference type="GO" id="GO:0035725">
    <property type="term" value="P:sodium ion transmembrane transport"/>
    <property type="evidence" value="ECO:0007669"/>
    <property type="project" value="TreeGrafter"/>
</dbReference>
<feature type="transmembrane region" description="Helical" evidence="1">
    <location>
        <begin position="70"/>
        <end position="91"/>
    </location>
</feature>
<dbReference type="PROSITE" id="PS50042">
    <property type="entry name" value="CNMP_BINDING_3"/>
    <property type="match status" value="1"/>
</dbReference>
<dbReference type="GO" id="GO:0098855">
    <property type="term" value="C:HCN channel complex"/>
    <property type="evidence" value="ECO:0007669"/>
    <property type="project" value="TreeGrafter"/>
</dbReference>
<protein>
    <recommendedName>
        <fullName evidence="2">Cyclic nucleotide-binding domain-containing protein</fullName>
    </recommendedName>
</protein>
<evidence type="ECO:0000313" key="3">
    <source>
        <dbReference type="EMBL" id="CAH1991469.1"/>
    </source>
</evidence>
<keyword evidence="4" id="KW-1185">Reference proteome</keyword>
<sequence length="562" mass="65764">MHSCSLKQDRPVYKQFSKMPMRWFNFISISKDHPESRNFFRSDLAIRQEKERHMHSKSYFIVHPFSKFRAWYEIHLLVLYTTLIICKPILVSFSTSRSKPYFSNLPDLFKSSIFCMDLLSIVDIVMNFITGYPIRLERRIELDRSKIAKNYLFSPYFVCDVLSSYPMTLPYLANPDFCSGRCHTYKAIIALFMLFKIARLVTVVNLMDKVNDHLNLHLKGPMFLIACITVSLIITHWMACMHWGVSRIFRHYIRREDINSSRSWIYITGAYRMPFSNQYTRAFLRSSACVLGVYVPVHKYGEEEYVMFIFTYIVGKMLIFSVWAVLAIYILGTRSMNIRFLELINQIQAYTKLSNFPTDLEDKLLKFCSEKFNKKYFREESILGFLSEKLKNDVNRHFSKKLIGSTLLFKDLTANEVDQIVARLTPQIFLPKDVIIRAGDVPNALYIISSGTVAVFTRSGKEVFHLQDGDVFGEVSLVLKTQTMTTTIALETTQVYRLNKKDYMTYMAKNKLVTSKLKHWATTRAKNIDKLEEQYKKEMFEEMYRRPSKISMLASSPPTAKK</sequence>
<dbReference type="Gene3D" id="1.10.287.630">
    <property type="entry name" value="Helix hairpin bin"/>
    <property type="match status" value="1"/>
</dbReference>
<keyword evidence="1" id="KW-0812">Transmembrane</keyword>
<dbReference type="GO" id="GO:0005249">
    <property type="term" value="F:voltage-gated potassium channel activity"/>
    <property type="evidence" value="ECO:0007669"/>
    <property type="project" value="TreeGrafter"/>
</dbReference>
<dbReference type="EMBL" id="CAKOFQ010007115">
    <property type="protein sequence ID" value="CAH1991469.1"/>
    <property type="molecule type" value="Genomic_DNA"/>
</dbReference>
<feature type="transmembrane region" description="Helical" evidence="1">
    <location>
        <begin position="111"/>
        <end position="134"/>
    </location>
</feature>
<dbReference type="Proteomes" id="UP001152888">
    <property type="component" value="Unassembled WGS sequence"/>
</dbReference>
<feature type="transmembrane region" description="Helical" evidence="1">
    <location>
        <begin position="305"/>
        <end position="331"/>
    </location>
</feature>
<gene>
    <name evidence="3" type="ORF">ACAOBT_LOCUS20290</name>
</gene>
<keyword evidence="1" id="KW-0472">Membrane</keyword>
<dbReference type="AlphaFoldDB" id="A0A9P0PP05"/>
<accession>A0A9P0PP05</accession>
<dbReference type="InterPro" id="IPR000595">
    <property type="entry name" value="cNMP-bd_dom"/>
</dbReference>
<dbReference type="SUPFAM" id="SSF51206">
    <property type="entry name" value="cAMP-binding domain-like"/>
    <property type="match status" value="1"/>
</dbReference>
<dbReference type="CDD" id="cd00038">
    <property type="entry name" value="CAP_ED"/>
    <property type="match status" value="1"/>
</dbReference>
<feature type="domain" description="Cyclic nucleotide-binding" evidence="2">
    <location>
        <begin position="408"/>
        <end position="507"/>
    </location>
</feature>
<evidence type="ECO:0000313" key="4">
    <source>
        <dbReference type="Proteomes" id="UP001152888"/>
    </source>
</evidence>
<comment type="caution">
    <text evidence="3">The sequence shown here is derived from an EMBL/GenBank/DDBJ whole genome shotgun (WGS) entry which is preliminary data.</text>
</comment>
<dbReference type="PANTHER" id="PTHR45689">
    <property type="entry name" value="I[[H]] CHANNEL, ISOFORM E"/>
    <property type="match status" value="1"/>
</dbReference>
<reference evidence="3" key="1">
    <citation type="submission" date="2022-03" db="EMBL/GenBank/DDBJ databases">
        <authorList>
            <person name="Sayadi A."/>
        </authorList>
    </citation>
    <scope>NUCLEOTIDE SEQUENCE</scope>
</reference>
<dbReference type="SMART" id="SM00100">
    <property type="entry name" value="cNMP"/>
    <property type="match status" value="1"/>
</dbReference>
<dbReference type="InterPro" id="IPR018490">
    <property type="entry name" value="cNMP-bd_dom_sf"/>
</dbReference>
<dbReference type="Pfam" id="PF00027">
    <property type="entry name" value="cNMP_binding"/>
    <property type="match status" value="1"/>
</dbReference>
<feature type="transmembrane region" description="Helical" evidence="1">
    <location>
        <begin position="222"/>
        <end position="245"/>
    </location>
</feature>
<proteinExistence type="predicted"/>
<organism evidence="3 4">
    <name type="scientific">Acanthoscelides obtectus</name>
    <name type="common">Bean weevil</name>
    <name type="synonym">Bruchus obtectus</name>
    <dbReference type="NCBI Taxonomy" id="200917"/>
    <lineage>
        <taxon>Eukaryota</taxon>
        <taxon>Metazoa</taxon>
        <taxon>Ecdysozoa</taxon>
        <taxon>Arthropoda</taxon>
        <taxon>Hexapoda</taxon>
        <taxon>Insecta</taxon>
        <taxon>Pterygota</taxon>
        <taxon>Neoptera</taxon>
        <taxon>Endopterygota</taxon>
        <taxon>Coleoptera</taxon>
        <taxon>Polyphaga</taxon>
        <taxon>Cucujiformia</taxon>
        <taxon>Chrysomeloidea</taxon>
        <taxon>Chrysomelidae</taxon>
        <taxon>Bruchinae</taxon>
        <taxon>Bruchini</taxon>
        <taxon>Acanthoscelides</taxon>
    </lineage>
</organism>
<dbReference type="InterPro" id="IPR014710">
    <property type="entry name" value="RmlC-like_jellyroll"/>
</dbReference>
<dbReference type="OrthoDB" id="2021138at2759"/>